<feature type="compositionally biased region" description="Polar residues" evidence="1">
    <location>
        <begin position="95"/>
        <end position="104"/>
    </location>
</feature>
<evidence type="ECO:0000256" key="1">
    <source>
        <dbReference type="SAM" id="MobiDB-lite"/>
    </source>
</evidence>
<accession>A0A9P8E142</accession>
<dbReference type="Gene3D" id="1.10.287.1490">
    <property type="match status" value="1"/>
</dbReference>
<evidence type="ECO:0000313" key="2">
    <source>
        <dbReference type="EMBL" id="KAG9670411.1"/>
    </source>
</evidence>
<dbReference type="Proteomes" id="UP000779574">
    <property type="component" value="Unassembled WGS sequence"/>
</dbReference>
<feature type="compositionally biased region" description="Basic and acidic residues" evidence="1">
    <location>
        <begin position="66"/>
        <end position="92"/>
    </location>
</feature>
<dbReference type="OrthoDB" id="5328813at2759"/>
<dbReference type="AlphaFoldDB" id="A0A9P8E142"/>
<reference evidence="2" key="2">
    <citation type="submission" date="2021-08" db="EMBL/GenBank/DDBJ databases">
        <authorList>
            <person name="Gostincar C."/>
            <person name="Sun X."/>
            <person name="Song Z."/>
            <person name="Gunde-Cimerman N."/>
        </authorList>
    </citation>
    <scope>NUCLEOTIDE SEQUENCE</scope>
    <source>
        <strain evidence="2">EXF-9911</strain>
    </source>
</reference>
<name>A0A9P8E142_AURME</name>
<gene>
    <name evidence="2" type="ORF">KCU76_g17097</name>
</gene>
<sequence>MPVTRSQTKQQREQSAPYEPPQQIRATRLASKRRQDEQDELAIVISPPPRRPEALTNNSPKSRKRVRDEVFIDDSPEPRKRARSDSLTRVEEINESSPTPSANIAQLEMEKSRLERAQYEQNEEIEQLKALVRRLEGEKRELAYQNRDLRDETQGLKQQIREHEEDNENFAEDMSGLEKENDHLRELIGKLEKEKNLLEEQKQVQKKRYQLQSERNRQLAEQHKEITTKAENEIQELKHDFKKDLQEAERERESLLDEISELKGSIVGVSRLGKQFGDGKFKSSIDRVYHGIRNCFLTIVKSREFDLKPQRGNGTLAKLLSAQVPDYQDQTVNDKLHVCMTVVSMVLVDFANQHLVFGHPSKDLPTAAWVVYQKFSEIDNLTDEKSVKQWLALTDEIINKAAPEAMKKAKEGSRKHIMDMIKKSLQAATTLKLTDDILAIITRLVSGCLEDLRLLEFQEWKYKIEMIPARVEGEHTPFDLDSMEDIYAEESGLVKASVFPLLSRLEIDEEAGSQRWTAISKAKVVVMTDSLATNGSA</sequence>
<comment type="caution">
    <text evidence="2">The sequence shown here is derived from an EMBL/GenBank/DDBJ whole genome shotgun (WGS) entry which is preliminary data.</text>
</comment>
<proteinExistence type="predicted"/>
<feature type="region of interest" description="Disordered" evidence="1">
    <location>
        <begin position="1"/>
        <end position="104"/>
    </location>
</feature>
<evidence type="ECO:0000313" key="3">
    <source>
        <dbReference type="Proteomes" id="UP000779574"/>
    </source>
</evidence>
<dbReference type="EMBL" id="JAHFXF010001305">
    <property type="protein sequence ID" value="KAG9670411.1"/>
    <property type="molecule type" value="Genomic_DNA"/>
</dbReference>
<reference evidence="2" key="1">
    <citation type="journal article" date="2021" name="J Fungi (Basel)">
        <title>Virulence traits and population genomics of the black yeast Aureobasidium melanogenum.</title>
        <authorList>
            <person name="Cernosa A."/>
            <person name="Sun X."/>
            <person name="Gostincar C."/>
            <person name="Fang C."/>
            <person name="Gunde-Cimerman N."/>
            <person name="Song Z."/>
        </authorList>
    </citation>
    <scope>NUCLEOTIDE SEQUENCE</scope>
    <source>
        <strain evidence="2">EXF-9911</strain>
    </source>
</reference>
<protein>
    <submittedName>
        <fullName evidence="2">Uncharacterized protein</fullName>
    </submittedName>
</protein>
<organism evidence="2 3">
    <name type="scientific">Aureobasidium melanogenum</name>
    <name type="common">Aureobasidium pullulans var. melanogenum</name>
    <dbReference type="NCBI Taxonomy" id="46634"/>
    <lineage>
        <taxon>Eukaryota</taxon>
        <taxon>Fungi</taxon>
        <taxon>Dikarya</taxon>
        <taxon>Ascomycota</taxon>
        <taxon>Pezizomycotina</taxon>
        <taxon>Dothideomycetes</taxon>
        <taxon>Dothideomycetidae</taxon>
        <taxon>Dothideales</taxon>
        <taxon>Saccotheciaceae</taxon>
        <taxon>Aureobasidium</taxon>
    </lineage>
</organism>
<feature type="non-terminal residue" evidence="2">
    <location>
        <position position="537"/>
    </location>
</feature>